<reference evidence="2 3" key="1">
    <citation type="submission" date="2018-03" db="EMBL/GenBank/DDBJ databases">
        <title>Genomic Encyclopedia of Type Strains, Phase III (KMG-III): the genomes of soil and plant-associated and newly described type strains.</title>
        <authorList>
            <person name="Whitman W."/>
        </authorList>
    </citation>
    <scope>NUCLEOTIDE SEQUENCE [LARGE SCALE GENOMIC DNA]</scope>
    <source>
        <strain evidence="2 3">CGMCC 1.9313</strain>
    </source>
</reference>
<evidence type="ECO:0000259" key="1">
    <source>
        <dbReference type="PROSITE" id="PS50846"/>
    </source>
</evidence>
<dbReference type="AlphaFoldDB" id="A0A2T0TYV4"/>
<dbReference type="RefSeq" id="WP_106294072.1">
    <property type="nucleotide sequence ID" value="NZ_PVTH01000008.1"/>
</dbReference>
<gene>
    <name evidence="2" type="ORF">B0I27_10824</name>
</gene>
<dbReference type="InterPro" id="IPR036163">
    <property type="entry name" value="HMA_dom_sf"/>
</dbReference>
<proteinExistence type="predicted"/>
<dbReference type="EMBL" id="PVTH01000008">
    <property type="protein sequence ID" value="PRY50820.1"/>
    <property type="molecule type" value="Genomic_DNA"/>
</dbReference>
<dbReference type="PROSITE" id="PS50846">
    <property type="entry name" value="HMA_2"/>
    <property type="match status" value="1"/>
</dbReference>
<evidence type="ECO:0000313" key="3">
    <source>
        <dbReference type="Proteomes" id="UP000238034"/>
    </source>
</evidence>
<feature type="domain" description="HMA" evidence="1">
    <location>
        <begin position="1"/>
        <end position="66"/>
    </location>
</feature>
<dbReference type="CDD" id="cd00371">
    <property type="entry name" value="HMA"/>
    <property type="match status" value="1"/>
</dbReference>
<sequence length="68" mass="7357">MDTTKFKTNIKCDACVAKVTDALNNAVGDSNWEVDLKDPQRTLTISEAVPAEKVISALQSAGYQAEEI</sequence>
<keyword evidence="3" id="KW-1185">Reference proteome</keyword>
<protein>
    <submittedName>
        <fullName evidence="2">Copper chaperone CopZ</fullName>
    </submittedName>
</protein>
<name>A0A2T0TYV4_9SPHI</name>
<dbReference type="OrthoDB" id="677920at2"/>
<dbReference type="Gene3D" id="3.30.70.100">
    <property type="match status" value="1"/>
</dbReference>
<dbReference type="GO" id="GO:0046872">
    <property type="term" value="F:metal ion binding"/>
    <property type="evidence" value="ECO:0007669"/>
    <property type="project" value="InterPro"/>
</dbReference>
<evidence type="ECO:0000313" key="2">
    <source>
        <dbReference type="EMBL" id="PRY50820.1"/>
    </source>
</evidence>
<dbReference type="InterPro" id="IPR006121">
    <property type="entry name" value="HMA_dom"/>
</dbReference>
<comment type="caution">
    <text evidence="2">The sequence shown here is derived from an EMBL/GenBank/DDBJ whole genome shotgun (WGS) entry which is preliminary data.</text>
</comment>
<dbReference type="Proteomes" id="UP000238034">
    <property type="component" value="Unassembled WGS sequence"/>
</dbReference>
<dbReference type="Pfam" id="PF00403">
    <property type="entry name" value="HMA"/>
    <property type="match status" value="1"/>
</dbReference>
<organism evidence="2 3">
    <name type="scientific">Arcticibacter pallidicorallinus</name>
    <dbReference type="NCBI Taxonomy" id="1259464"/>
    <lineage>
        <taxon>Bacteria</taxon>
        <taxon>Pseudomonadati</taxon>
        <taxon>Bacteroidota</taxon>
        <taxon>Sphingobacteriia</taxon>
        <taxon>Sphingobacteriales</taxon>
        <taxon>Sphingobacteriaceae</taxon>
        <taxon>Arcticibacter</taxon>
    </lineage>
</organism>
<accession>A0A2T0TYV4</accession>
<dbReference type="SUPFAM" id="SSF55008">
    <property type="entry name" value="HMA, heavy metal-associated domain"/>
    <property type="match status" value="1"/>
</dbReference>